<dbReference type="Gene3D" id="2.60.120.10">
    <property type="entry name" value="Jelly Rolls"/>
    <property type="match status" value="1"/>
</dbReference>
<proteinExistence type="predicted"/>
<name>A0AAD5WRN3_9PEZI</name>
<keyword evidence="3" id="KW-1185">Reference proteome</keyword>
<dbReference type="AlphaFoldDB" id="A0AAD5WRN3"/>
<dbReference type="InterPro" id="IPR014710">
    <property type="entry name" value="RmlC-like_jellyroll"/>
</dbReference>
<dbReference type="InterPro" id="IPR047142">
    <property type="entry name" value="OryJ/VirC-like"/>
</dbReference>
<dbReference type="EMBL" id="JAKWBI020000128">
    <property type="protein sequence ID" value="KAJ2901991.1"/>
    <property type="molecule type" value="Genomic_DNA"/>
</dbReference>
<sequence>MTMDASSSNPQPQPPRKNGGNEALASGNTLSLPPDMNPFANVPPCPFPNPTRQVTTHNSGSGSSGGNKREAVFSDAMPAAVEKHESSPGFVFWNLWTTPTCAHPATATEDGQDSFVSHPMSESIAKNEDIAHYQSNYPAMRTLDNPHGSTFRILDFMPGAVAPMHRTQTLDYGFVMEGEVEAIMDSGEVRAMSKGSVIVQRGTMHGWREATGEKWARVGFVLLGFGGRGLELPEVETIGAAKELEQGEMDGDTPEWQKRYIARNEGKELKEWVPWMQGVPPMIMAGEVIETSERARMKEASKQKKDAAGNQDGNPVSGKL</sequence>
<dbReference type="Proteomes" id="UP001201980">
    <property type="component" value="Unassembled WGS sequence"/>
</dbReference>
<comment type="caution">
    <text evidence="2">The sequence shown here is derived from an EMBL/GenBank/DDBJ whole genome shotgun (WGS) entry which is preliminary data.</text>
</comment>
<dbReference type="SUPFAM" id="SSF51182">
    <property type="entry name" value="RmlC-like cupins"/>
    <property type="match status" value="1"/>
</dbReference>
<evidence type="ECO:0000313" key="3">
    <source>
        <dbReference type="Proteomes" id="UP001201980"/>
    </source>
</evidence>
<dbReference type="PANTHER" id="PTHR36156">
    <property type="entry name" value="SLR2101 PROTEIN"/>
    <property type="match status" value="1"/>
</dbReference>
<dbReference type="CDD" id="cd02231">
    <property type="entry name" value="cupin_BLL6423-like"/>
    <property type="match status" value="1"/>
</dbReference>
<feature type="compositionally biased region" description="Basic and acidic residues" evidence="1">
    <location>
        <begin position="294"/>
        <end position="307"/>
    </location>
</feature>
<protein>
    <submittedName>
        <fullName evidence="2">Uncharacterized protein</fullName>
    </submittedName>
</protein>
<feature type="region of interest" description="Disordered" evidence="1">
    <location>
        <begin position="1"/>
        <end position="69"/>
    </location>
</feature>
<feature type="region of interest" description="Disordered" evidence="1">
    <location>
        <begin position="294"/>
        <end position="320"/>
    </location>
</feature>
<evidence type="ECO:0000313" key="2">
    <source>
        <dbReference type="EMBL" id="KAJ2901991.1"/>
    </source>
</evidence>
<evidence type="ECO:0000256" key="1">
    <source>
        <dbReference type="SAM" id="MobiDB-lite"/>
    </source>
</evidence>
<dbReference type="PANTHER" id="PTHR36156:SF2">
    <property type="entry name" value="CUPIN TYPE-2 DOMAIN-CONTAINING PROTEIN"/>
    <property type="match status" value="1"/>
</dbReference>
<organism evidence="2 3">
    <name type="scientific">Zalerion maritima</name>
    <dbReference type="NCBI Taxonomy" id="339359"/>
    <lineage>
        <taxon>Eukaryota</taxon>
        <taxon>Fungi</taxon>
        <taxon>Dikarya</taxon>
        <taxon>Ascomycota</taxon>
        <taxon>Pezizomycotina</taxon>
        <taxon>Sordariomycetes</taxon>
        <taxon>Lulworthiomycetidae</taxon>
        <taxon>Lulworthiales</taxon>
        <taxon>Lulworthiaceae</taxon>
        <taxon>Zalerion</taxon>
    </lineage>
</organism>
<gene>
    <name evidence="2" type="ORF">MKZ38_001132</name>
</gene>
<reference evidence="2" key="1">
    <citation type="submission" date="2022-07" db="EMBL/GenBank/DDBJ databases">
        <title>Draft genome sequence of Zalerion maritima ATCC 34329, a (micro)plastics degrading marine fungus.</title>
        <authorList>
            <person name="Paco A."/>
            <person name="Goncalves M.F.M."/>
            <person name="Rocha-Santos T.A.P."/>
            <person name="Alves A."/>
        </authorList>
    </citation>
    <scope>NUCLEOTIDE SEQUENCE</scope>
    <source>
        <strain evidence="2">ATCC 34329</strain>
    </source>
</reference>
<feature type="compositionally biased region" description="Polar residues" evidence="1">
    <location>
        <begin position="1"/>
        <end position="10"/>
    </location>
</feature>
<dbReference type="InterPro" id="IPR011051">
    <property type="entry name" value="RmlC_Cupin_sf"/>
</dbReference>
<accession>A0AAD5WRN3</accession>